<dbReference type="InterPro" id="IPR036388">
    <property type="entry name" value="WH-like_DNA-bd_sf"/>
</dbReference>
<dbReference type="PANTHER" id="PTHR33154:SF33">
    <property type="entry name" value="TRANSCRIPTIONAL REPRESSOR SDPR"/>
    <property type="match status" value="1"/>
</dbReference>
<gene>
    <name evidence="5" type="ORF">BN977_04051</name>
</gene>
<keyword evidence="2" id="KW-0238">DNA-binding</keyword>
<feature type="domain" description="HTH arsR-type" evidence="4">
    <location>
        <begin position="1"/>
        <end position="87"/>
    </location>
</feature>
<dbReference type="GO" id="GO:0003677">
    <property type="term" value="F:DNA binding"/>
    <property type="evidence" value="ECO:0007669"/>
    <property type="project" value="UniProtKB-KW"/>
</dbReference>
<evidence type="ECO:0000256" key="3">
    <source>
        <dbReference type="ARBA" id="ARBA00023163"/>
    </source>
</evidence>
<dbReference type="PROSITE" id="PS50987">
    <property type="entry name" value="HTH_ARSR_2"/>
    <property type="match status" value="1"/>
</dbReference>
<dbReference type="eggNOG" id="COG0640">
    <property type="taxonomic scope" value="Bacteria"/>
</dbReference>
<dbReference type="InterPro" id="IPR011991">
    <property type="entry name" value="ArsR-like_HTH"/>
</dbReference>
<evidence type="ECO:0000259" key="4">
    <source>
        <dbReference type="PROSITE" id="PS50987"/>
    </source>
</evidence>
<dbReference type="CDD" id="cd00090">
    <property type="entry name" value="HTH_ARSR"/>
    <property type="match status" value="1"/>
</dbReference>
<organism evidence="5 6">
    <name type="scientific">Mycolicibacterium cosmeticum</name>
    <dbReference type="NCBI Taxonomy" id="258533"/>
    <lineage>
        <taxon>Bacteria</taxon>
        <taxon>Bacillati</taxon>
        <taxon>Actinomycetota</taxon>
        <taxon>Actinomycetes</taxon>
        <taxon>Mycobacteriales</taxon>
        <taxon>Mycobacteriaceae</taxon>
        <taxon>Mycolicibacterium</taxon>
    </lineage>
</organism>
<reference evidence="5" key="2">
    <citation type="submission" date="2014-03" db="EMBL/GenBank/DDBJ databases">
        <authorList>
            <person name="Urmite Genomes"/>
        </authorList>
    </citation>
    <scope>NUCLEOTIDE SEQUENCE</scope>
    <source>
        <strain evidence="5">DSM 44829</strain>
    </source>
</reference>
<evidence type="ECO:0000256" key="1">
    <source>
        <dbReference type="ARBA" id="ARBA00023015"/>
    </source>
</evidence>
<dbReference type="InterPro" id="IPR001845">
    <property type="entry name" value="HTH_ArsR_DNA-bd_dom"/>
</dbReference>
<evidence type="ECO:0000313" key="6">
    <source>
        <dbReference type="Proteomes" id="UP000028870"/>
    </source>
</evidence>
<dbReference type="AlphaFoldDB" id="W9B358"/>
<reference evidence="5" key="1">
    <citation type="submission" date="2014-03" db="EMBL/GenBank/DDBJ databases">
        <title>Draft Genome Sequence of Mycobacterium cosmeticum DSM 44829.</title>
        <authorList>
            <person name="Croce O."/>
            <person name="Robert C."/>
            <person name="Raoult D."/>
            <person name="Drancourt M."/>
        </authorList>
    </citation>
    <scope>NUCLEOTIDE SEQUENCE [LARGE SCALE GENOMIC DNA]</scope>
    <source>
        <strain evidence="5">DSM 44829</strain>
    </source>
</reference>
<accession>W9B358</accession>
<proteinExistence type="predicted"/>
<evidence type="ECO:0000313" key="5">
    <source>
        <dbReference type="EMBL" id="CDO09231.1"/>
    </source>
</evidence>
<keyword evidence="1" id="KW-0805">Transcription regulation</keyword>
<dbReference type="NCBIfam" id="NF033788">
    <property type="entry name" value="HTH_metalloreg"/>
    <property type="match status" value="1"/>
</dbReference>
<dbReference type="EMBL" id="CCBB010000003">
    <property type="protein sequence ID" value="CDO09231.1"/>
    <property type="molecule type" value="Genomic_DNA"/>
</dbReference>
<dbReference type="Proteomes" id="UP000028870">
    <property type="component" value="Unassembled WGS sequence"/>
</dbReference>
<keyword evidence="3" id="KW-0804">Transcription</keyword>
<dbReference type="GO" id="GO:0003700">
    <property type="term" value="F:DNA-binding transcription factor activity"/>
    <property type="evidence" value="ECO:0007669"/>
    <property type="project" value="InterPro"/>
</dbReference>
<dbReference type="PANTHER" id="PTHR33154">
    <property type="entry name" value="TRANSCRIPTIONAL REGULATOR, ARSR FAMILY"/>
    <property type="match status" value="1"/>
</dbReference>
<dbReference type="STRING" id="258533.BN977_04051"/>
<dbReference type="InterPro" id="IPR051081">
    <property type="entry name" value="HTH_MetalResp_TranReg"/>
</dbReference>
<dbReference type="InterPro" id="IPR036390">
    <property type="entry name" value="WH_DNA-bd_sf"/>
</dbReference>
<dbReference type="Gene3D" id="1.10.10.10">
    <property type="entry name" value="Winged helix-like DNA-binding domain superfamily/Winged helix DNA-binding domain"/>
    <property type="match status" value="1"/>
</dbReference>
<dbReference type="SUPFAM" id="SSF46785">
    <property type="entry name" value="Winged helix' DNA-binding domain"/>
    <property type="match status" value="1"/>
</dbReference>
<protein>
    <submittedName>
        <fullName evidence="5">Regulatory protein ArsR</fullName>
    </submittedName>
</protein>
<comment type="caution">
    <text evidence="5">The sequence shown here is derived from an EMBL/GenBank/DDBJ whole genome shotgun (WGS) entry which is preliminary data.</text>
</comment>
<dbReference type="SMART" id="SM00418">
    <property type="entry name" value="HTH_ARSR"/>
    <property type="match status" value="1"/>
</dbReference>
<evidence type="ECO:0000256" key="2">
    <source>
        <dbReference type="ARBA" id="ARBA00023125"/>
    </source>
</evidence>
<keyword evidence="6" id="KW-1185">Reference proteome</keyword>
<sequence length="98" mass="10698">MADPWSALADGTRRTIFKRLADGPMAVGEIAEGLPVSRPAVSQHLKVLRCAGLVADRRVGTRRLYHVDPRGVNALRAELNVFWDKAMAAFKAIADEGE</sequence>
<dbReference type="PRINTS" id="PR00778">
    <property type="entry name" value="HTHARSR"/>
</dbReference>
<name>W9B358_MYCCO</name>
<dbReference type="Pfam" id="PF01022">
    <property type="entry name" value="HTH_5"/>
    <property type="match status" value="1"/>
</dbReference>